<dbReference type="CDD" id="cd06261">
    <property type="entry name" value="TM_PBP2"/>
    <property type="match status" value="1"/>
</dbReference>
<protein>
    <submittedName>
        <fullName evidence="9">L-proline glycine betaine ABC transport system permease protein ProW</fullName>
        <ecNumber evidence="9">4.3.1.3</ecNumber>
    </submittedName>
</protein>
<comment type="subcellular location">
    <subcellularLocation>
        <location evidence="1">Cell inner membrane</location>
        <topology evidence="1">Multi-pass membrane protein</topology>
    </subcellularLocation>
</comment>
<organism evidence="9 10">
    <name type="scientific">Raoultella planticola</name>
    <name type="common">Klebsiella planticola</name>
    <dbReference type="NCBI Taxonomy" id="575"/>
    <lineage>
        <taxon>Bacteria</taxon>
        <taxon>Pseudomonadati</taxon>
        <taxon>Pseudomonadota</taxon>
        <taxon>Gammaproteobacteria</taxon>
        <taxon>Enterobacterales</taxon>
        <taxon>Enterobacteriaceae</taxon>
        <taxon>Klebsiella/Raoultella group</taxon>
        <taxon>Raoultella</taxon>
    </lineage>
</organism>
<keyword evidence="3" id="KW-0997">Cell inner membrane</keyword>
<dbReference type="GO" id="GO:0005886">
    <property type="term" value="C:plasma membrane"/>
    <property type="evidence" value="ECO:0007669"/>
    <property type="project" value="UniProtKB-SubCell"/>
</dbReference>
<evidence type="ECO:0000313" key="10">
    <source>
        <dbReference type="Proteomes" id="UP000078124"/>
    </source>
</evidence>
<keyword evidence="5 7" id="KW-1133">Transmembrane helix</keyword>
<evidence type="ECO:0000313" key="9">
    <source>
        <dbReference type="EMBL" id="SAQ11172.1"/>
    </source>
</evidence>
<evidence type="ECO:0000259" key="8">
    <source>
        <dbReference type="Pfam" id="PF00528"/>
    </source>
</evidence>
<comment type="caution">
    <text evidence="9">The sequence shown here is derived from an EMBL/GenBank/DDBJ whole genome shotgun (WGS) entry which is preliminary data.</text>
</comment>
<accession>A0A8G2A1S0</accession>
<dbReference type="Gene3D" id="1.20.200.10">
    <property type="entry name" value="Fumarase/aspartase (Central domain)"/>
    <property type="match status" value="1"/>
</dbReference>
<dbReference type="EMBL" id="FLAC01000030">
    <property type="protein sequence ID" value="SAQ11172.1"/>
    <property type="molecule type" value="Genomic_DNA"/>
</dbReference>
<dbReference type="InterPro" id="IPR000515">
    <property type="entry name" value="MetI-like"/>
</dbReference>
<feature type="transmembrane region" description="Helical" evidence="7">
    <location>
        <begin position="58"/>
        <end position="81"/>
    </location>
</feature>
<dbReference type="InterPro" id="IPR008948">
    <property type="entry name" value="L-Aspartase-like"/>
</dbReference>
<keyword evidence="3" id="KW-1003">Cell membrane</keyword>
<evidence type="ECO:0000256" key="5">
    <source>
        <dbReference type="ARBA" id="ARBA00022989"/>
    </source>
</evidence>
<dbReference type="InterPro" id="IPR035906">
    <property type="entry name" value="MetI-like_sf"/>
</dbReference>
<evidence type="ECO:0000256" key="6">
    <source>
        <dbReference type="ARBA" id="ARBA00023136"/>
    </source>
</evidence>
<dbReference type="Pfam" id="PF00528">
    <property type="entry name" value="BPD_transp_1"/>
    <property type="match status" value="1"/>
</dbReference>
<proteinExistence type="predicted"/>
<dbReference type="PANTHER" id="PTHR30177:SF4">
    <property type="entry name" value="OSMOPROTECTANT IMPORT PERMEASE PROTEIN OSMW"/>
    <property type="match status" value="1"/>
</dbReference>
<dbReference type="SUPFAM" id="SSF48557">
    <property type="entry name" value="L-aspartase-like"/>
    <property type="match status" value="1"/>
</dbReference>
<dbReference type="Proteomes" id="UP000078124">
    <property type="component" value="Unassembled WGS sequence"/>
</dbReference>
<evidence type="ECO:0000256" key="3">
    <source>
        <dbReference type="ARBA" id="ARBA00022519"/>
    </source>
</evidence>
<reference evidence="9 10" key="1">
    <citation type="submission" date="2016-05" db="EMBL/GenBank/DDBJ databases">
        <authorList>
            <consortium name="Pathogen Informatics"/>
        </authorList>
    </citation>
    <scope>NUCLEOTIDE SEQUENCE [LARGE SCALE GENOMIC DNA]</scope>
    <source>
        <strain evidence="9 10">2880STDY5682802</strain>
    </source>
</reference>
<dbReference type="PANTHER" id="PTHR30177">
    <property type="entry name" value="GLYCINE BETAINE/L-PROLINE TRANSPORT SYSTEM PERMEASE PROTEIN PROW"/>
    <property type="match status" value="1"/>
</dbReference>
<dbReference type="Gene3D" id="1.10.3720.10">
    <property type="entry name" value="MetI-like"/>
    <property type="match status" value="1"/>
</dbReference>
<feature type="transmembrane region" description="Helical" evidence="7">
    <location>
        <begin position="26"/>
        <end position="46"/>
    </location>
</feature>
<dbReference type="GO" id="GO:0004397">
    <property type="term" value="F:histidine ammonia-lyase activity"/>
    <property type="evidence" value="ECO:0007669"/>
    <property type="project" value="UniProtKB-EC"/>
</dbReference>
<dbReference type="GO" id="GO:0055085">
    <property type="term" value="P:transmembrane transport"/>
    <property type="evidence" value="ECO:0007669"/>
    <property type="project" value="InterPro"/>
</dbReference>
<dbReference type="AlphaFoldDB" id="A0A8G2A1S0"/>
<evidence type="ECO:0000256" key="4">
    <source>
        <dbReference type="ARBA" id="ARBA00022692"/>
    </source>
</evidence>
<evidence type="ECO:0000256" key="7">
    <source>
        <dbReference type="SAM" id="Phobius"/>
    </source>
</evidence>
<keyword evidence="9" id="KW-0456">Lyase</keyword>
<keyword evidence="4 7" id="KW-0812">Transmembrane</keyword>
<dbReference type="Pfam" id="PF00221">
    <property type="entry name" value="Lyase_aromatic"/>
    <property type="match status" value="1"/>
</dbReference>
<dbReference type="SUPFAM" id="SSF161098">
    <property type="entry name" value="MetI-like"/>
    <property type="match status" value="1"/>
</dbReference>
<evidence type="ECO:0000256" key="1">
    <source>
        <dbReference type="ARBA" id="ARBA00004429"/>
    </source>
</evidence>
<dbReference type="GO" id="GO:0031460">
    <property type="term" value="P:glycine betaine transport"/>
    <property type="evidence" value="ECO:0007669"/>
    <property type="project" value="TreeGrafter"/>
</dbReference>
<keyword evidence="2" id="KW-0813">Transport</keyword>
<sequence>MQVVIGVILAPPVAWGIHHLPSVKPAIVNLFGILYTIRSLALFVLLPPLLYTQILDPINVVVALAIGSFALLVCTVCDGLNSVSADTRQSAAALGYKPAQQFFQNDPPLAVPVIRYGLCVAVVFKVRIVSVAALIGTPQLGSLFTLVLPAAISDSHHRWDRGQHHSGAAAVYAGGLRHSSTQQLATSERIIMLQDSLSIRCIPQIRGAPTALAVAIAQLSTASQARCDRITNTHLSGLPAFLISPDSGYSGMMIPPYVAAALAGDNRSLAGPVSIHTVSTCAGQEDHVSMWRLPPHAKRFRR</sequence>
<name>A0A8G2A1S0_RAOPL</name>
<keyword evidence="6 7" id="KW-0472">Membrane</keyword>
<gene>
    <name evidence="9" type="primary">hutH_3</name>
    <name evidence="9" type="ORF">SAMEA2273876_05075</name>
</gene>
<dbReference type="EC" id="4.3.1.3" evidence="9"/>
<dbReference type="InterPro" id="IPR051204">
    <property type="entry name" value="ABC_transp_perm/SBD"/>
</dbReference>
<dbReference type="InterPro" id="IPR001106">
    <property type="entry name" value="Aromatic_Lyase"/>
</dbReference>
<feature type="domain" description="ABC transmembrane type-1" evidence="8">
    <location>
        <begin position="30"/>
        <end position="146"/>
    </location>
</feature>
<evidence type="ECO:0000256" key="2">
    <source>
        <dbReference type="ARBA" id="ARBA00022448"/>
    </source>
</evidence>